<organism evidence="12 13">
    <name type="scientific">Raphanus sativus</name>
    <name type="common">Radish</name>
    <name type="synonym">Raphanus raphanistrum var. sativus</name>
    <dbReference type="NCBI Taxonomy" id="3726"/>
    <lineage>
        <taxon>Eukaryota</taxon>
        <taxon>Viridiplantae</taxon>
        <taxon>Streptophyta</taxon>
        <taxon>Embryophyta</taxon>
        <taxon>Tracheophyta</taxon>
        <taxon>Spermatophyta</taxon>
        <taxon>Magnoliopsida</taxon>
        <taxon>eudicotyledons</taxon>
        <taxon>Gunneridae</taxon>
        <taxon>Pentapetalae</taxon>
        <taxon>rosids</taxon>
        <taxon>malvids</taxon>
        <taxon>Brassicales</taxon>
        <taxon>Brassicaceae</taxon>
        <taxon>Brassiceae</taxon>
        <taxon>Raphanus</taxon>
    </lineage>
</organism>
<reference evidence="12" key="1">
    <citation type="journal article" date="2019" name="Database">
        <title>The radish genome database (RadishGD): an integrated information resource for radish genomics.</title>
        <authorList>
            <person name="Yu H.J."/>
            <person name="Baek S."/>
            <person name="Lee Y.J."/>
            <person name="Cho A."/>
            <person name="Mun J.H."/>
        </authorList>
    </citation>
    <scope>NUCLEOTIDE SEQUENCE [LARGE SCALE GENOMIC DNA]</scope>
    <source>
        <strain evidence="12">cv. WK10039</strain>
    </source>
</reference>
<evidence type="ECO:0000256" key="5">
    <source>
        <dbReference type="ARBA" id="ARBA00022723"/>
    </source>
</evidence>
<gene>
    <name evidence="13" type="primary">LOC108811100</name>
</gene>
<evidence type="ECO:0000256" key="6">
    <source>
        <dbReference type="ARBA" id="ARBA00022771"/>
    </source>
</evidence>
<evidence type="ECO:0000313" key="13">
    <source>
        <dbReference type="RefSeq" id="XP_018438655.1"/>
    </source>
</evidence>
<evidence type="ECO:0000256" key="7">
    <source>
        <dbReference type="ARBA" id="ARBA00022786"/>
    </source>
</evidence>
<comment type="catalytic activity">
    <reaction evidence="1">
        <text>S-ubiquitinyl-[E2 ubiquitin-conjugating enzyme]-L-cysteine + [acceptor protein]-L-lysine = [E2 ubiquitin-conjugating enzyme]-L-cysteine + N(6)-ubiquitinyl-[acceptor protein]-L-lysine.</text>
        <dbReference type="EC" id="2.3.2.27"/>
    </reaction>
</comment>
<dbReference type="Gene3D" id="3.30.40.10">
    <property type="entry name" value="Zinc/RING finger domain, C3HC4 (zinc finger)"/>
    <property type="match status" value="1"/>
</dbReference>
<dbReference type="GO" id="GO:0043161">
    <property type="term" value="P:proteasome-mediated ubiquitin-dependent protein catabolic process"/>
    <property type="evidence" value="ECO:0007669"/>
    <property type="project" value="UniProtKB-ARBA"/>
</dbReference>
<feature type="compositionally biased region" description="Polar residues" evidence="10">
    <location>
        <begin position="7"/>
        <end position="28"/>
    </location>
</feature>
<evidence type="ECO:0000259" key="11">
    <source>
        <dbReference type="PROSITE" id="PS50089"/>
    </source>
</evidence>
<keyword evidence="6 9" id="KW-0863">Zinc-finger</keyword>
<evidence type="ECO:0000256" key="3">
    <source>
        <dbReference type="ARBA" id="ARBA00012483"/>
    </source>
</evidence>
<name>A0A6J0JSK1_RAPSA</name>
<dbReference type="RefSeq" id="XP_018438655.1">
    <property type="nucleotide sequence ID" value="XM_018583153.2"/>
</dbReference>
<dbReference type="SUPFAM" id="SSF57850">
    <property type="entry name" value="RING/U-box"/>
    <property type="match status" value="1"/>
</dbReference>
<dbReference type="GO" id="GO:0010228">
    <property type="term" value="P:vegetative to reproductive phase transition of meristem"/>
    <property type="evidence" value="ECO:0007669"/>
    <property type="project" value="UniProtKB-ARBA"/>
</dbReference>
<dbReference type="InterPro" id="IPR001841">
    <property type="entry name" value="Znf_RING"/>
</dbReference>
<keyword evidence="8" id="KW-0862">Zinc</keyword>
<dbReference type="SMART" id="SM00184">
    <property type="entry name" value="RING"/>
    <property type="match status" value="1"/>
</dbReference>
<proteinExistence type="predicted"/>
<feature type="compositionally biased region" description="Polar residues" evidence="10">
    <location>
        <begin position="93"/>
        <end position="102"/>
    </location>
</feature>
<dbReference type="CDD" id="cd23113">
    <property type="entry name" value="RING-H2_MBR"/>
    <property type="match status" value="1"/>
</dbReference>
<evidence type="ECO:0000256" key="4">
    <source>
        <dbReference type="ARBA" id="ARBA00022679"/>
    </source>
</evidence>
<feature type="domain" description="RING-type" evidence="11">
    <location>
        <begin position="604"/>
        <end position="645"/>
    </location>
</feature>
<dbReference type="FunFam" id="3.30.40.10:FF:000309">
    <property type="entry name" value="E3 ubiquitin-protein ligase MBR2"/>
    <property type="match status" value="1"/>
</dbReference>
<feature type="region of interest" description="Disordered" evidence="10">
    <location>
        <begin position="1"/>
        <end position="56"/>
    </location>
</feature>
<dbReference type="KEGG" id="rsz:108811100"/>
<dbReference type="AlphaFoldDB" id="A0A6J0JSK1"/>
<dbReference type="EC" id="2.3.2.27" evidence="3"/>
<dbReference type="Pfam" id="PF13639">
    <property type="entry name" value="zf-RING_2"/>
    <property type="match status" value="1"/>
</dbReference>
<keyword evidence="5" id="KW-0479">Metal-binding</keyword>
<feature type="region of interest" description="Disordered" evidence="10">
    <location>
        <begin position="376"/>
        <end position="424"/>
    </location>
</feature>
<accession>A0A6J0JSK1</accession>
<evidence type="ECO:0000256" key="9">
    <source>
        <dbReference type="PROSITE-ProRule" id="PRU00175"/>
    </source>
</evidence>
<dbReference type="GO" id="GO:0008270">
    <property type="term" value="F:zinc ion binding"/>
    <property type="evidence" value="ECO:0007669"/>
    <property type="project" value="UniProtKB-KW"/>
</dbReference>
<keyword evidence="4" id="KW-0808">Transferase</keyword>
<sequence length="651" mass="70553">MNPMQGPRNNDVNQGDNEPVYSTESSLMNHPLVDNEFSNSGTPSGRPSSTSQNHNWWRFGESSSMEANHQLPQDGYGGVHSAGYIRDGPSFLRGSNSSSNAMPQHVNMSMDMDSDGYGAQTTSGVVFRHSNYGSSLGSSSVQAAGESSSGPAASSLALWGSSCKRKALEGVPSSSSPDCVSQNENAGRSHYGASSSLTLATPSQSSPNVANHFGRTEPPMFGTNGGGGRAVVAANAFHSVRNTDTSSRPGRRLNPRQPQESVAFSISLGGSSVRPTGSLQQNILLNAPSSVDPLDVRSTSFTSGSSSGENQTNIVHHPALTRNIHQFAWDASRGSSSSGIEMPHWETPRSNPPEQPMFAPATDIRNRVHDQSMWSFARGNPVDSPFVSRAGPSSAIHGQQQQQPNPPWIPPQSAPIHNPTRASELSPWSLFPSIESQTASHGASLPLMPTGPSLSSNEAAMPSSSNSRSHRSRQRRSGLLSERQNELLHLRHLGRSLAADSDGRNHLISEIRQVLSAMRRGESLRIEDYMVLDPLIFQGMTEMHDRHREMRLDVDNMSYEELLALGERIGDVSTGLSEDVILKTMKQHKCTSSSPELHQYMEPCCICQEEYAEGDDLGTLECGHEFHKDCIKQWVMLKNLCPICKTVALTT</sequence>
<keyword evidence="7" id="KW-0833">Ubl conjugation pathway</keyword>
<evidence type="ECO:0000313" key="12">
    <source>
        <dbReference type="Proteomes" id="UP000504610"/>
    </source>
</evidence>
<comment type="pathway">
    <text evidence="2">Protein modification; protein ubiquitination.</text>
</comment>
<dbReference type="InterPro" id="IPR045191">
    <property type="entry name" value="MBR1/2-like"/>
</dbReference>
<dbReference type="PROSITE" id="PS50089">
    <property type="entry name" value="ZF_RING_2"/>
    <property type="match status" value="1"/>
</dbReference>
<feature type="region of interest" description="Disordered" evidence="10">
    <location>
        <begin position="170"/>
        <end position="226"/>
    </location>
</feature>
<keyword evidence="12" id="KW-1185">Reference proteome</keyword>
<feature type="region of interest" description="Disordered" evidence="10">
    <location>
        <begin position="333"/>
        <end position="355"/>
    </location>
</feature>
<feature type="compositionally biased region" description="Low complexity" evidence="10">
    <location>
        <begin position="38"/>
        <end position="51"/>
    </location>
</feature>
<evidence type="ECO:0000256" key="1">
    <source>
        <dbReference type="ARBA" id="ARBA00000900"/>
    </source>
</evidence>
<evidence type="ECO:0000256" key="10">
    <source>
        <dbReference type="SAM" id="MobiDB-lite"/>
    </source>
</evidence>
<feature type="region of interest" description="Disordered" evidence="10">
    <location>
        <begin position="440"/>
        <end position="479"/>
    </location>
</feature>
<feature type="compositionally biased region" description="Pro residues" evidence="10">
    <location>
        <begin position="404"/>
        <end position="413"/>
    </location>
</feature>
<feature type="compositionally biased region" description="Polar residues" evidence="10">
    <location>
        <begin position="172"/>
        <end position="209"/>
    </location>
</feature>
<reference evidence="13" key="2">
    <citation type="submission" date="2025-08" db="UniProtKB">
        <authorList>
            <consortium name="RefSeq"/>
        </authorList>
    </citation>
    <scope>IDENTIFICATION</scope>
    <source>
        <tissue evidence="13">Leaf</tissue>
    </source>
</reference>
<dbReference type="Proteomes" id="UP000504610">
    <property type="component" value="Chromosome 6"/>
</dbReference>
<evidence type="ECO:0000256" key="8">
    <source>
        <dbReference type="ARBA" id="ARBA00022833"/>
    </source>
</evidence>
<dbReference type="PANTHER" id="PTHR22937:SF224">
    <property type="entry name" value="E3 UBIQUITIN-PROTEIN LIGASE MBR1-RELATED"/>
    <property type="match status" value="1"/>
</dbReference>
<dbReference type="PANTHER" id="PTHR22937">
    <property type="entry name" value="E3 UBIQUITIN-PROTEIN LIGASE RNF165"/>
    <property type="match status" value="1"/>
</dbReference>
<evidence type="ECO:0000256" key="2">
    <source>
        <dbReference type="ARBA" id="ARBA00004906"/>
    </source>
</evidence>
<dbReference type="GO" id="GO:0061630">
    <property type="term" value="F:ubiquitin protein ligase activity"/>
    <property type="evidence" value="ECO:0007669"/>
    <property type="project" value="UniProtKB-EC"/>
</dbReference>
<dbReference type="InterPro" id="IPR013083">
    <property type="entry name" value="Znf_RING/FYVE/PHD"/>
</dbReference>
<dbReference type="GeneID" id="108811100"/>
<protein>
    <recommendedName>
        <fullName evidence="3">RING-type E3 ubiquitin transferase</fullName>
        <ecNumber evidence="3">2.3.2.27</ecNumber>
    </recommendedName>
</protein>
<dbReference type="OrthoDB" id="8062037at2759"/>
<feature type="region of interest" description="Disordered" evidence="10">
    <location>
        <begin position="90"/>
        <end position="115"/>
    </location>
</feature>